<evidence type="ECO:0000256" key="2">
    <source>
        <dbReference type="ARBA" id="ARBA00023125"/>
    </source>
</evidence>
<dbReference type="AlphaFoldDB" id="A0A455SDG1"/>
<gene>
    <name evidence="5" type="ORF">KTC_12340</name>
</gene>
<evidence type="ECO:0000256" key="3">
    <source>
        <dbReference type="ARBA" id="ARBA00023163"/>
    </source>
</evidence>
<evidence type="ECO:0000256" key="1">
    <source>
        <dbReference type="ARBA" id="ARBA00023015"/>
    </source>
</evidence>
<dbReference type="Gene3D" id="1.10.10.10">
    <property type="entry name" value="Winged helix-like DNA-binding domain superfamily/Winged helix DNA-binding domain"/>
    <property type="match status" value="1"/>
</dbReference>
<dbReference type="SUPFAM" id="SSF46785">
    <property type="entry name" value="Winged helix' DNA-binding domain"/>
    <property type="match status" value="1"/>
</dbReference>
<dbReference type="GO" id="GO:0003700">
    <property type="term" value="F:DNA-binding transcription factor activity"/>
    <property type="evidence" value="ECO:0007669"/>
    <property type="project" value="InterPro"/>
</dbReference>
<name>A0A455SDG1_9CHLR</name>
<dbReference type="SMART" id="SM00347">
    <property type="entry name" value="HTH_MARR"/>
    <property type="match status" value="1"/>
</dbReference>
<keyword evidence="1" id="KW-0805">Transcription regulation</keyword>
<evidence type="ECO:0000259" key="4">
    <source>
        <dbReference type="PROSITE" id="PS50995"/>
    </source>
</evidence>
<keyword evidence="3" id="KW-0804">Transcription</keyword>
<feature type="domain" description="HTH marR-type" evidence="4">
    <location>
        <begin position="1"/>
        <end position="134"/>
    </location>
</feature>
<dbReference type="PANTHER" id="PTHR42756:SF1">
    <property type="entry name" value="TRANSCRIPTIONAL REPRESSOR OF EMRAB OPERON"/>
    <property type="match status" value="1"/>
</dbReference>
<reference evidence="5" key="1">
    <citation type="submission" date="2018-12" db="EMBL/GenBank/DDBJ databases">
        <title>Novel natural products biosynthetic potential of the class Ktedonobacteria.</title>
        <authorList>
            <person name="Zheng Y."/>
            <person name="Saitou A."/>
            <person name="Wang C.M."/>
            <person name="Toyoda A."/>
            <person name="Minakuchi Y."/>
            <person name="Sekiguchi Y."/>
            <person name="Ueda K."/>
            <person name="Takano H."/>
            <person name="Sakai Y."/>
            <person name="Yokota A."/>
            <person name="Yabe S."/>
        </authorList>
    </citation>
    <scope>NUCLEOTIDE SEQUENCE</scope>
    <source>
        <strain evidence="5">COM3</strain>
    </source>
</reference>
<sequence length="147" mass="16913">MSDFIAFFARVSGETKEACQQRLQRYGVYAGQNFLLELLWNASEDLTISEIAERLHASGPAITRTVRRMVNQGLVEKYPHPTDARQVLVRLTPKGRELQAVIPKEMAEVEKVLLTNISDVEYALFVRVLEQMLRNLEQHTRQESQEL</sequence>
<evidence type="ECO:0000313" key="5">
    <source>
        <dbReference type="EMBL" id="BBH86483.1"/>
    </source>
</evidence>
<dbReference type="CDD" id="cd00090">
    <property type="entry name" value="HTH_ARSR"/>
    <property type="match status" value="1"/>
</dbReference>
<dbReference type="GO" id="GO:0003677">
    <property type="term" value="F:DNA binding"/>
    <property type="evidence" value="ECO:0007669"/>
    <property type="project" value="UniProtKB-KW"/>
</dbReference>
<dbReference type="PRINTS" id="PR00598">
    <property type="entry name" value="HTHMARR"/>
</dbReference>
<dbReference type="InterPro" id="IPR036390">
    <property type="entry name" value="WH_DNA-bd_sf"/>
</dbReference>
<proteinExistence type="predicted"/>
<dbReference type="EMBL" id="AP019376">
    <property type="protein sequence ID" value="BBH86483.1"/>
    <property type="molecule type" value="Genomic_DNA"/>
</dbReference>
<keyword evidence="2" id="KW-0238">DNA-binding</keyword>
<dbReference type="InterPro" id="IPR036388">
    <property type="entry name" value="WH-like_DNA-bd_sf"/>
</dbReference>
<dbReference type="PANTHER" id="PTHR42756">
    <property type="entry name" value="TRANSCRIPTIONAL REGULATOR, MARR"/>
    <property type="match status" value="1"/>
</dbReference>
<dbReference type="InterPro" id="IPR011991">
    <property type="entry name" value="ArsR-like_HTH"/>
</dbReference>
<dbReference type="InterPro" id="IPR000835">
    <property type="entry name" value="HTH_MarR-typ"/>
</dbReference>
<accession>A0A455SDG1</accession>
<protein>
    <recommendedName>
        <fullName evidence="4">HTH marR-type domain-containing protein</fullName>
    </recommendedName>
</protein>
<dbReference type="PROSITE" id="PS50995">
    <property type="entry name" value="HTH_MARR_2"/>
    <property type="match status" value="1"/>
</dbReference>
<dbReference type="Pfam" id="PF01047">
    <property type="entry name" value="MarR"/>
    <property type="match status" value="1"/>
</dbReference>
<organism evidence="5">
    <name type="scientific">Thermosporothrix sp. COM3</name>
    <dbReference type="NCBI Taxonomy" id="2490863"/>
    <lineage>
        <taxon>Bacteria</taxon>
        <taxon>Bacillati</taxon>
        <taxon>Chloroflexota</taxon>
        <taxon>Ktedonobacteria</taxon>
        <taxon>Ktedonobacterales</taxon>
        <taxon>Thermosporotrichaceae</taxon>
        <taxon>Thermosporothrix</taxon>
    </lineage>
</organism>